<proteinExistence type="predicted"/>
<keyword evidence="1" id="KW-0238">DNA-binding</keyword>
<comment type="caution">
    <text evidence="4">The sequence shown here is derived from an EMBL/GenBank/DDBJ whole genome shotgun (WGS) entry which is preliminary data.</text>
</comment>
<name>A0A9D1J5R3_9FIRM</name>
<dbReference type="PROSITE" id="PS50943">
    <property type="entry name" value="HTH_CROC1"/>
    <property type="match status" value="1"/>
</dbReference>
<dbReference type="GO" id="GO:0003677">
    <property type="term" value="F:DNA binding"/>
    <property type="evidence" value="ECO:0007669"/>
    <property type="project" value="UniProtKB-KW"/>
</dbReference>
<dbReference type="EMBL" id="DVHA01000317">
    <property type="protein sequence ID" value="HIR61840.1"/>
    <property type="molecule type" value="Genomic_DNA"/>
</dbReference>
<evidence type="ECO:0000313" key="4">
    <source>
        <dbReference type="EMBL" id="HIR61840.1"/>
    </source>
</evidence>
<dbReference type="SUPFAM" id="SSF47413">
    <property type="entry name" value="lambda repressor-like DNA-binding domains"/>
    <property type="match status" value="1"/>
</dbReference>
<reference evidence="4" key="2">
    <citation type="journal article" date="2021" name="PeerJ">
        <title>Extensive microbial diversity within the chicken gut microbiome revealed by metagenomics and culture.</title>
        <authorList>
            <person name="Gilroy R."/>
            <person name="Ravi A."/>
            <person name="Getino M."/>
            <person name="Pursley I."/>
            <person name="Horton D.L."/>
            <person name="Alikhan N.F."/>
            <person name="Baker D."/>
            <person name="Gharbi K."/>
            <person name="Hall N."/>
            <person name="Watson M."/>
            <person name="Adriaenssens E.M."/>
            <person name="Foster-Nyarko E."/>
            <person name="Jarju S."/>
            <person name="Secka A."/>
            <person name="Antonio M."/>
            <person name="Oren A."/>
            <person name="Chaudhuri R.R."/>
            <person name="La Ragione R."/>
            <person name="Hildebrand F."/>
            <person name="Pallen M.J."/>
        </authorList>
    </citation>
    <scope>NUCLEOTIDE SEQUENCE</scope>
    <source>
        <strain evidence="4">CHK189-12415</strain>
    </source>
</reference>
<feature type="domain" description="HTH cro/C1-type" evidence="3">
    <location>
        <begin position="6"/>
        <end position="60"/>
    </location>
</feature>
<sequence length="144" mass="16323">MLQEKLKRFRKEKGFSQEQLAVRLHIVRQTVSKWEQGLSVPDAEMLVRVSEVLEVPVADLLGKTAEEEPPDSTPDSIARELQKLNELLASQAAAQAERRKKLLAVLVPAAAALLAILFLAAVYPQWNRLFYDFGQNFYHWTHGV</sequence>
<gene>
    <name evidence="4" type="ORF">IAB37_09730</name>
</gene>
<keyword evidence="2" id="KW-0812">Transmembrane</keyword>
<dbReference type="CDD" id="cd00093">
    <property type="entry name" value="HTH_XRE"/>
    <property type="match status" value="1"/>
</dbReference>
<evidence type="ECO:0000256" key="2">
    <source>
        <dbReference type="SAM" id="Phobius"/>
    </source>
</evidence>
<reference evidence="4" key="1">
    <citation type="submission" date="2020-10" db="EMBL/GenBank/DDBJ databases">
        <authorList>
            <person name="Gilroy R."/>
        </authorList>
    </citation>
    <scope>NUCLEOTIDE SEQUENCE</scope>
    <source>
        <strain evidence="4">CHK189-12415</strain>
    </source>
</reference>
<dbReference type="InterPro" id="IPR001387">
    <property type="entry name" value="Cro/C1-type_HTH"/>
</dbReference>
<dbReference type="Pfam" id="PF01381">
    <property type="entry name" value="HTH_3"/>
    <property type="match status" value="1"/>
</dbReference>
<feature type="transmembrane region" description="Helical" evidence="2">
    <location>
        <begin position="102"/>
        <end position="123"/>
    </location>
</feature>
<accession>A0A9D1J5R3</accession>
<keyword evidence="2" id="KW-0472">Membrane</keyword>
<dbReference type="AlphaFoldDB" id="A0A9D1J5R3"/>
<organism evidence="4 5">
    <name type="scientific">Candidatus Faecivivens stercoravium</name>
    <dbReference type="NCBI Taxonomy" id="2840803"/>
    <lineage>
        <taxon>Bacteria</taxon>
        <taxon>Bacillati</taxon>
        <taxon>Bacillota</taxon>
        <taxon>Clostridia</taxon>
        <taxon>Eubacteriales</taxon>
        <taxon>Oscillospiraceae</taxon>
        <taxon>Oscillospiraceae incertae sedis</taxon>
        <taxon>Candidatus Faecivivens</taxon>
    </lineage>
</organism>
<dbReference type="InterPro" id="IPR010982">
    <property type="entry name" value="Lambda_DNA-bd_dom_sf"/>
</dbReference>
<keyword evidence="2" id="KW-1133">Transmembrane helix</keyword>
<evidence type="ECO:0000259" key="3">
    <source>
        <dbReference type="PROSITE" id="PS50943"/>
    </source>
</evidence>
<dbReference type="PANTHER" id="PTHR46558">
    <property type="entry name" value="TRACRIPTIONAL REGULATORY PROTEIN-RELATED-RELATED"/>
    <property type="match status" value="1"/>
</dbReference>
<protein>
    <submittedName>
        <fullName evidence="4">Helix-turn-helix transcriptional regulator</fullName>
    </submittedName>
</protein>
<dbReference type="Proteomes" id="UP000824241">
    <property type="component" value="Unassembled WGS sequence"/>
</dbReference>
<evidence type="ECO:0000313" key="5">
    <source>
        <dbReference type="Proteomes" id="UP000824241"/>
    </source>
</evidence>
<evidence type="ECO:0000256" key="1">
    <source>
        <dbReference type="ARBA" id="ARBA00023125"/>
    </source>
</evidence>
<dbReference type="SMART" id="SM00530">
    <property type="entry name" value="HTH_XRE"/>
    <property type="match status" value="1"/>
</dbReference>
<dbReference type="Gene3D" id="1.10.260.40">
    <property type="entry name" value="lambda repressor-like DNA-binding domains"/>
    <property type="match status" value="1"/>
</dbReference>
<dbReference type="PANTHER" id="PTHR46558:SF3">
    <property type="entry name" value="TRANSCRIPTIONAL REGULATOR"/>
    <property type="match status" value="1"/>
</dbReference>